<proteinExistence type="predicted"/>
<protein>
    <submittedName>
        <fullName evidence="1">Uncharacterized protein</fullName>
    </submittedName>
</protein>
<evidence type="ECO:0000313" key="1">
    <source>
        <dbReference type="EMBL" id="MBD2533497.1"/>
    </source>
</evidence>
<reference evidence="1 2" key="1">
    <citation type="journal article" date="2020" name="ISME J.">
        <title>Comparative genomics reveals insights into cyanobacterial evolution and habitat adaptation.</title>
        <authorList>
            <person name="Chen M.Y."/>
            <person name="Teng W.K."/>
            <person name="Zhao L."/>
            <person name="Hu C.X."/>
            <person name="Zhou Y.K."/>
            <person name="Han B.P."/>
            <person name="Song L.R."/>
            <person name="Shu W.S."/>
        </authorList>
    </citation>
    <scope>NUCLEOTIDE SEQUENCE [LARGE SCALE GENOMIC DNA]</scope>
    <source>
        <strain evidence="1 2">FACHB-838</strain>
    </source>
</reference>
<keyword evidence="2" id="KW-1185">Reference proteome</keyword>
<evidence type="ECO:0000313" key="2">
    <source>
        <dbReference type="Proteomes" id="UP000623440"/>
    </source>
</evidence>
<comment type="caution">
    <text evidence="1">The sequence shown here is derived from an EMBL/GenBank/DDBJ whole genome shotgun (WGS) entry which is preliminary data.</text>
</comment>
<gene>
    <name evidence="1" type="ORF">H6G97_29630</name>
</gene>
<organism evidence="1 2">
    <name type="scientific">Nostoc flagelliforme FACHB-838</name>
    <dbReference type="NCBI Taxonomy" id="2692904"/>
    <lineage>
        <taxon>Bacteria</taxon>
        <taxon>Bacillati</taxon>
        <taxon>Cyanobacteriota</taxon>
        <taxon>Cyanophyceae</taxon>
        <taxon>Nostocales</taxon>
        <taxon>Nostocaceae</taxon>
        <taxon>Nostoc</taxon>
    </lineage>
</organism>
<sequence length="94" mass="10794">MFSSLSEKVNQFVSGDRKCCSYCLPDAIASSYSYNEPKAIRKASRREVASRRVKRKEKKINYFLILPLTDAFKPLQPLRGCFKSRSELKIMPVA</sequence>
<name>A0ABR8DVI2_9NOSO</name>
<dbReference type="Proteomes" id="UP000623440">
    <property type="component" value="Unassembled WGS sequence"/>
</dbReference>
<accession>A0ABR8DVI2</accession>
<dbReference type="EMBL" id="JACJSI010000098">
    <property type="protein sequence ID" value="MBD2533497.1"/>
    <property type="molecule type" value="Genomic_DNA"/>
</dbReference>